<keyword evidence="1" id="KW-0677">Repeat</keyword>
<feature type="compositionally biased region" description="Polar residues" evidence="4">
    <location>
        <begin position="328"/>
        <end position="338"/>
    </location>
</feature>
<dbReference type="PROSITE" id="PS50137">
    <property type="entry name" value="DS_RBD"/>
    <property type="match status" value="2"/>
</dbReference>
<keyword evidence="7" id="KW-1185">Reference proteome</keyword>
<dbReference type="EMBL" id="NMUH01000216">
    <property type="protein sequence ID" value="MQL74600.1"/>
    <property type="molecule type" value="Genomic_DNA"/>
</dbReference>
<dbReference type="InterPro" id="IPR014720">
    <property type="entry name" value="dsRBD_dom"/>
</dbReference>
<feature type="region of interest" description="Disordered" evidence="4">
    <location>
        <begin position="43"/>
        <end position="66"/>
    </location>
</feature>
<dbReference type="OrthoDB" id="1904943at2759"/>
<feature type="domain" description="DRBM" evidence="5">
    <location>
        <begin position="163"/>
        <end position="230"/>
    </location>
</feature>
<dbReference type="PANTHER" id="PTHR11207">
    <property type="entry name" value="RIBONUCLEASE III"/>
    <property type="match status" value="1"/>
</dbReference>
<organism evidence="6 7">
    <name type="scientific">Colocasia esculenta</name>
    <name type="common">Wild taro</name>
    <name type="synonym">Arum esculentum</name>
    <dbReference type="NCBI Taxonomy" id="4460"/>
    <lineage>
        <taxon>Eukaryota</taxon>
        <taxon>Viridiplantae</taxon>
        <taxon>Streptophyta</taxon>
        <taxon>Embryophyta</taxon>
        <taxon>Tracheophyta</taxon>
        <taxon>Spermatophyta</taxon>
        <taxon>Magnoliopsida</taxon>
        <taxon>Liliopsida</taxon>
        <taxon>Araceae</taxon>
        <taxon>Aroideae</taxon>
        <taxon>Colocasieae</taxon>
        <taxon>Colocasia</taxon>
    </lineage>
</organism>
<evidence type="ECO:0000256" key="3">
    <source>
        <dbReference type="PROSITE-ProRule" id="PRU00266"/>
    </source>
</evidence>
<feature type="domain" description="DRBM" evidence="5">
    <location>
        <begin position="78"/>
        <end position="147"/>
    </location>
</feature>
<name>A0A843TYG3_COLES</name>
<dbReference type="Gene3D" id="3.30.160.20">
    <property type="match status" value="2"/>
</dbReference>
<dbReference type="GO" id="GO:0005634">
    <property type="term" value="C:nucleus"/>
    <property type="evidence" value="ECO:0007669"/>
    <property type="project" value="TreeGrafter"/>
</dbReference>
<keyword evidence="2 3" id="KW-0694">RNA-binding</keyword>
<dbReference type="GO" id="GO:0006396">
    <property type="term" value="P:RNA processing"/>
    <property type="evidence" value="ECO:0007669"/>
    <property type="project" value="TreeGrafter"/>
</dbReference>
<gene>
    <name evidence="6" type="ORF">Taro_006974</name>
</gene>
<evidence type="ECO:0000256" key="2">
    <source>
        <dbReference type="ARBA" id="ARBA00022884"/>
    </source>
</evidence>
<evidence type="ECO:0000313" key="7">
    <source>
        <dbReference type="Proteomes" id="UP000652761"/>
    </source>
</evidence>
<dbReference type="SMART" id="SM00358">
    <property type="entry name" value="DSRM"/>
    <property type="match status" value="2"/>
</dbReference>
<evidence type="ECO:0000313" key="6">
    <source>
        <dbReference type="EMBL" id="MQL74600.1"/>
    </source>
</evidence>
<sequence>MSLRRKTPWCGAKNTTKRGGRGRPPVRSQLHLSLLPSALRGASRDLSRLTGGGRRAARSSRGVMADGQSQKGVSDCYVFKSRLLQYAQKVSIPTPEYHTLKEGPSHEPVFKSTVVVNNVTYESLPGFFNRKSAEQSAAEVALLELEKSGKTTECLPTLHETGLCKNLLQEYAQKMNYAIPSYQCNKQASGETLFSCTVEIGGIQYIGAAAKSKKEAEIKAARTALLAIQSSGNEPNVLSQYTVLPVKKKAKDAEAQTGTVKELKRRRTELKKKWPKRKFPRNKGGRSKSNKNEQGTTSGDGPGIEFVNGGTLETVGASDHGQHDGPNMHSNGQGMNTEGSNALVRKVTYPGLLSFETDVNYLPPLVMDANTVPQVTQFGNPAVVTE</sequence>
<feature type="compositionally biased region" description="Basic residues" evidence="4">
    <location>
        <begin position="263"/>
        <end position="289"/>
    </location>
</feature>
<dbReference type="PANTHER" id="PTHR11207:SF1">
    <property type="entry name" value="DOUBLE-STRANDED RNA-BINDING PROTEIN 1"/>
    <property type="match status" value="1"/>
</dbReference>
<feature type="region of interest" description="Disordered" evidence="4">
    <location>
        <begin position="1"/>
        <end position="27"/>
    </location>
</feature>
<dbReference type="Pfam" id="PF00035">
    <property type="entry name" value="dsrm"/>
    <property type="match status" value="2"/>
</dbReference>
<dbReference type="FunFam" id="3.30.160.20:FF:000048">
    <property type="entry name" value="Double-stranded RNA-binding protein 1"/>
    <property type="match status" value="1"/>
</dbReference>
<dbReference type="SUPFAM" id="SSF54768">
    <property type="entry name" value="dsRNA-binding domain-like"/>
    <property type="match status" value="2"/>
</dbReference>
<dbReference type="GO" id="GO:0003725">
    <property type="term" value="F:double-stranded RNA binding"/>
    <property type="evidence" value="ECO:0007669"/>
    <property type="project" value="TreeGrafter"/>
</dbReference>
<dbReference type="GO" id="GO:0004525">
    <property type="term" value="F:ribonuclease III activity"/>
    <property type="evidence" value="ECO:0007669"/>
    <property type="project" value="TreeGrafter"/>
</dbReference>
<accession>A0A843TYG3</accession>
<comment type="caution">
    <text evidence="6">The sequence shown here is derived from an EMBL/GenBank/DDBJ whole genome shotgun (WGS) entry which is preliminary data.</text>
</comment>
<proteinExistence type="predicted"/>
<evidence type="ECO:0000256" key="4">
    <source>
        <dbReference type="SAM" id="MobiDB-lite"/>
    </source>
</evidence>
<dbReference type="Proteomes" id="UP000652761">
    <property type="component" value="Unassembled WGS sequence"/>
</dbReference>
<evidence type="ECO:0000259" key="5">
    <source>
        <dbReference type="PROSITE" id="PS50137"/>
    </source>
</evidence>
<dbReference type="AlphaFoldDB" id="A0A843TYG3"/>
<protein>
    <recommendedName>
        <fullName evidence="5">DRBM domain-containing protein</fullName>
    </recommendedName>
</protein>
<reference evidence="6" key="1">
    <citation type="submission" date="2017-07" db="EMBL/GenBank/DDBJ databases">
        <title>Taro Niue Genome Assembly and Annotation.</title>
        <authorList>
            <person name="Atibalentja N."/>
            <person name="Keating K."/>
            <person name="Fields C.J."/>
        </authorList>
    </citation>
    <scope>NUCLEOTIDE SEQUENCE</scope>
    <source>
        <strain evidence="6">Niue_2</strain>
        <tissue evidence="6">Leaf</tissue>
    </source>
</reference>
<dbReference type="GO" id="GO:0010468">
    <property type="term" value="P:regulation of gene expression"/>
    <property type="evidence" value="ECO:0007669"/>
    <property type="project" value="TreeGrafter"/>
</dbReference>
<evidence type="ECO:0000256" key="1">
    <source>
        <dbReference type="ARBA" id="ARBA00022737"/>
    </source>
</evidence>
<feature type="region of interest" description="Disordered" evidence="4">
    <location>
        <begin position="248"/>
        <end position="338"/>
    </location>
</feature>